<name>A0A8I0ADL0_9FIRM</name>
<accession>A0A8I0ADL0</accession>
<organism evidence="1 2">
    <name type="scientific">Blautia segnis</name>
    <dbReference type="NCBI Taxonomy" id="2763030"/>
    <lineage>
        <taxon>Bacteria</taxon>
        <taxon>Bacillati</taxon>
        <taxon>Bacillota</taxon>
        <taxon>Clostridia</taxon>
        <taxon>Lachnospirales</taxon>
        <taxon>Lachnospiraceae</taxon>
        <taxon>Blautia</taxon>
    </lineage>
</organism>
<evidence type="ECO:0000313" key="1">
    <source>
        <dbReference type="EMBL" id="MBC5650712.1"/>
    </source>
</evidence>
<sequence>MSTEMLDRCVVRTNEAYLRIQELQLKEEKRISLVKSLIEENKIDISKDDKTENQIRNLLLLQKAKQKSELYKMDEKEINVTRVWCDLLISSVFSETISYGLMLRLVENGIVTESEISELLEDKYNIKKDYEWYSEDFMGCELDESTDIRIEDVWELCAERVEKVVGVKI</sequence>
<dbReference type="EMBL" id="JACOOT010000014">
    <property type="protein sequence ID" value="MBC5650712.1"/>
    <property type="molecule type" value="Genomic_DNA"/>
</dbReference>
<keyword evidence="2" id="KW-1185">Reference proteome</keyword>
<evidence type="ECO:0000313" key="2">
    <source>
        <dbReference type="Proteomes" id="UP000652847"/>
    </source>
</evidence>
<protein>
    <submittedName>
        <fullName evidence="1">Uncharacterized protein</fullName>
    </submittedName>
</protein>
<dbReference type="RefSeq" id="WP_186901114.1">
    <property type="nucleotide sequence ID" value="NZ_JACOOT010000014.1"/>
</dbReference>
<comment type="caution">
    <text evidence="1">The sequence shown here is derived from an EMBL/GenBank/DDBJ whole genome shotgun (WGS) entry which is preliminary data.</text>
</comment>
<dbReference type="AlphaFoldDB" id="A0A8I0ADL0"/>
<dbReference type="Proteomes" id="UP000652847">
    <property type="component" value="Unassembled WGS sequence"/>
</dbReference>
<proteinExistence type="predicted"/>
<reference evidence="1 2" key="1">
    <citation type="submission" date="2020-08" db="EMBL/GenBank/DDBJ databases">
        <title>Genome public.</title>
        <authorList>
            <person name="Liu C."/>
            <person name="Sun Q."/>
        </authorList>
    </citation>
    <scope>NUCLEOTIDE SEQUENCE [LARGE SCALE GENOMIC DNA]</scope>
    <source>
        <strain evidence="1 2">BX17</strain>
    </source>
</reference>
<gene>
    <name evidence="1" type="ORF">H8S54_06215</name>
</gene>